<dbReference type="Proteomes" id="UP001459277">
    <property type="component" value="Unassembled WGS sequence"/>
</dbReference>
<dbReference type="PANTHER" id="PTHR47481">
    <property type="match status" value="1"/>
</dbReference>
<keyword evidence="3" id="KW-1185">Reference proteome</keyword>
<feature type="region of interest" description="Disordered" evidence="1">
    <location>
        <begin position="197"/>
        <end position="238"/>
    </location>
</feature>
<feature type="compositionally biased region" description="Low complexity" evidence="1">
    <location>
        <begin position="197"/>
        <end position="226"/>
    </location>
</feature>
<accession>A0AAW2D4I4</accession>
<dbReference type="Pfam" id="PF14223">
    <property type="entry name" value="Retrotran_gag_2"/>
    <property type="match status" value="1"/>
</dbReference>
<name>A0AAW2D4I4_9ROSI</name>
<dbReference type="AlphaFoldDB" id="A0AAW2D4I4"/>
<gene>
    <name evidence="2" type="ORF">SO802_012159</name>
</gene>
<sequence>MASTTPQDTAHSSHTTHSTTPLDTAQPSHTTHSTTVHLSPAQSPLLLLSYMSNLMSIKLDYTNYNPWKHQLTTIQKAYSLIKHIDEQRFTSTSRANILNLKLELQSLKKGNDYVYNFLQKIKVARDKLLIMGVIVDNEELLCIVLGGLPRDFAHFCFTIRTRSDPISYEQLAIMPQSKEQAMTDHLDLIHHSLAMFSSNSKPNSSSRNQSQSHSSSRGRGRNNSNRGRGGGRYNNNGG</sequence>
<feature type="region of interest" description="Disordered" evidence="1">
    <location>
        <begin position="1"/>
        <end position="37"/>
    </location>
</feature>
<protein>
    <submittedName>
        <fullName evidence="2">Uncharacterized protein</fullName>
    </submittedName>
</protein>
<evidence type="ECO:0000313" key="2">
    <source>
        <dbReference type="EMBL" id="KAL0004598.1"/>
    </source>
</evidence>
<reference evidence="2 3" key="1">
    <citation type="submission" date="2024-01" db="EMBL/GenBank/DDBJ databases">
        <title>A telomere-to-telomere, gap-free genome of sweet tea (Lithocarpus litseifolius).</title>
        <authorList>
            <person name="Zhou J."/>
        </authorList>
    </citation>
    <scope>NUCLEOTIDE SEQUENCE [LARGE SCALE GENOMIC DNA]</scope>
    <source>
        <strain evidence="2">Zhou-2022a</strain>
        <tissue evidence="2">Leaf</tissue>
    </source>
</reference>
<evidence type="ECO:0000256" key="1">
    <source>
        <dbReference type="SAM" id="MobiDB-lite"/>
    </source>
</evidence>
<organism evidence="2 3">
    <name type="scientific">Lithocarpus litseifolius</name>
    <dbReference type="NCBI Taxonomy" id="425828"/>
    <lineage>
        <taxon>Eukaryota</taxon>
        <taxon>Viridiplantae</taxon>
        <taxon>Streptophyta</taxon>
        <taxon>Embryophyta</taxon>
        <taxon>Tracheophyta</taxon>
        <taxon>Spermatophyta</taxon>
        <taxon>Magnoliopsida</taxon>
        <taxon>eudicotyledons</taxon>
        <taxon>Gunneridae</taxon>
        <taxon>Pentapetalae</taxon>
        <taxon>rosids</taxon>
        <taxon>fabids</taxon>
        <taxon>Fagales</taxon>
        <taxon>Fagaceae</taxon>
        <taxon>Lithocarpus</taxon>
    </lineage>
</organism>
<comment type="caution">
    <text evidence="2">The sequence shown here is derived from an EMBL/GenBank/DDBJ whole genome shotgun (WGS) entry which is preliminary data.</text>
</comment>
<dbReference type="PANTHER" id="PTHR47481:SF30">
    <property type="entry name" value="CCHC-TYPE DOMAIN-CONTAINING PROTEIN"/>
    <property type="match status" value="1"/>
</dbReference>
<feature type="compositionally biased region" description="Gly residues" evidence="1">
    <location>
        <begin position="227"/>
        <end position="238"/>
    </location>
</feature>
<proteinExistence type="predicted"/>
<evidence type="ECO:0000313" key="3">
    <source>
        <dbReference type="Proteomes" id="UP001459277"/>
    </source>
</evidence>
<dbReference type="EMBL" id="JAZDWU010000004">
    <property type="protein sequence ID" value="KAL0004598.1"/>
    <property type="molecule type" value="Genomic_DNA"/>
</dbReference>
<feature type="compositionally biased region" description="Low complexity" evidence="1">
    <location>
        <begin position="28"/>
        <end position="37"/>
    </location>
</feature>
<feature type="compositionally biased region" description="Polar residues" evidence="1">
    <location>
        <begin position="1"/>
        <end position="10"/>
    </location>
</feature>